<evidence type="ECO:0000313" key="2">
    <source>
        <dbReference type="WBParaSite" id="ES5_v2.g25075.t1"/>
    </source>
</evidence>
<organism evidence="1 2">
    <name type="scientific">Panagrolaimus sp. ES5</name>
    <dbReference type="NCBI Taxonomy" id="591445"/>
    <lineage>
        <taxon>Eukaryota</taxon>
        <taxon>Metazoa</taxon>
        <taxon>Ecdysozoa</taxon>
        <taxon>Nematoda</taxon>
        <taxon>Chromadorea</taxon>
        <taxon>Rhabditida</taxon>
        <taxon>Tylenchina</taxon>
        <taxon>Panagrolaimomorpha</taxon>
        <taxon>Panagrolaimoidea</taxon>
        <taxon>Panagrolaimidae</taxon>
        <taxon>Panagrolaimus</taxon>
    </lineage>
</organism>
<proteinExistence type="predicted"/>
<name>A0AC34G5Z4_9BILA</name>
<dbReference type="Proteomes" id="UP000887579">
    <property type="component" value="Unplaced"/>
</dbReference>
<accession>A0AC34G5Z4</accession>
<dbReference type="WBParaSite" id="ES5_v2.g25075.t1">
    <property type="protein sequence ID" value="ES5_v2.g25075.t1"/>
    <property type="gene ID" value="ES5_v2.g25075"/>
</dbReference>
<sequence>MGLINPPKKKKRRFDQYDSNKVAEDAIVKSKTRAEYEYENKIIDEYKTIKDAIKSKPKRSNVSKMF</sequence>
<reference evidence="2" key="1">
    <citation type="submission" date="2022-11" db="UniProtKB">
        <authorList>
            <consortium name="WormBaseParasite"/>
        </authorList>
    </citation>
    <scope>IDENTIFICATION</scope>
</reference>
<evidence type="ECO:0000313" key="1">
    <source>
        <dbReference type="Proteomes" id="UP000887579"/>
    </source>
</evidence>
<protein>
    <submittedName>
        <fullName evidence="2">Uncharacterized protein</fullName>
    </submittedName>
</protein>